<dbReference type="AlphaFoldDB" id="A0A409WUJ7"/>
<evidence type="ECO:0000313" key="1">
    <source>
        <dbReference type="EMBL" id="PPQ82157.1"/>
    </source>
</evidence>
<gene>
    <name evidence="1" type="ORF">CVT26_008795</name>
</gene>
<dbReference type="Proteomes" id="UP000284706">
    <property type="component" value="Unassembled WGS sequence"/>
</dbReference>
<organism evidence="1 2">
    <name type="scientific">Gymnopilus dilepis</name>
    <dbReference type="NCBI Taxonomy" id="231916"/>
    <lineage>
        <taxon>Eukaryota</taxon>
        <taxon>Fungi</taxon>
        <taxon>Dikarya</taxon>
        <taxon>Basidiomycota</taxon>
        <taxon>Agaricomycotina</taxon>
        <taxon>Agaricomycetes</taxon>
        <taxon>Agaricomycetidae</taxon>
        <taxon>Agaricales</taxon>
        <taxon>Agaricineae</taxon>
        <taxon>Hymenogastraceae</taxon>
        <taxon>Gymnopilus</taxon>
    </lineage>
</organism>
<dbReference type="InParanoid" id="A0A409WUJ7"/>
<dbReference type="OrthoDB" id="3121269at2759"/>
<comment type="caution">
    <text evidence="1">The sequence shown here is derived from an EMBL/GenBank/DDBJ whole genome shotgun (WGS) entry which is preliminary data.</text>
</comment>
<evidence type="ECO:0000313" key="2">
    <source>
        <dbReference type="Proteomes" id="UP000284706"/>
    </source>
</evidence>
<reference evidence="1 2" key="1">
    <citation type="journal article" date="2018" name="Evol. Lett.">
        <title>Horizontal gene cluster transfer increased hallucinogenic mushroom diversity.</title>
        <authorList>
            <person name="Reynolds H.T."/>
            <person name="Vijayakumar V."/>
            <person name="Gluck-Thaler E."/>
            <person name="Korotkin H.B."/>
            <person name="Matheny P.B."/>
            <person name="Slot J.C."/>
        </authorList>
    </citation>
    <scope>NUCLEOTIDE SEQUENCE [LARGE SCALE GENOMIC DNA]</scope>
    <source>
        <strain evidence="1 2">SRW20</strain>
    </source>
</reference>
<keyword evidence="2" id="KW-1185">Reference proteome</keyword>
<name>A0A409WUJ7_9AGAR</name>
<dbReference type="EMBL" id="NHYE01004786">
    <property type="protein sequence ID" value="PPQ82157.1"/>
    <property type="molecule type" value="Genomic_DNA"/>
</dbReference>
<proteinExistence type="predicted"/>
<accession>A0A409WUJ7</accession>
<protein>
    <submittedName>
        <fullName evidence="1">Uncharacterized protein</fullName>
    </submittedName>
</protein>
<sequence length="275" mass="31023">MPPVQKISCHLNQTTARRFGVAHMQLFTDDYPEDHPNNNADPEFAPLFFPFAADAEVKPIQGGIQPTSGELSNVKEGDIKLNLRLDDQAIHESPSGKGELSFHPKLNEEKRLPAGQRIPSQSHGPARENISTLERQMHSLHLGSAFQRAEVPLFAGLIATVISLPRRTSKHREQKGETAWFENSKAVKGRLEYPPAAVICRGLNQGDFFLHWISFPDCCQVWTYTNGHWRSVRWGYKSKEGRRLIITENERVPSLVQESTYAKTYSKKFPGPIIA</sequence>